<keyword evidence="6" id="KW-0175">Coiled coil</keyword>
<feature type="domain" description="Methyl-accepting transducer" evidence="8">
    <location>
        <begin position="301"/>
        <end position="537"/>
    </location>
</feature>
<dbReference type="PROSITE" id="PS50885">
    <property type="entry name" value="HAMP"/>
    <property type="match status" value="1"/>
</dbReference>
<evidence type="ECO:0000259" key="10">
    <source>
        <dbReference type="PROSITE" id="PS50885"/>
    </source>
</evidence>
<dbReference type="InterPro" id="IPR000727">
    <property type="entry name" value="T_SNARE_dom"/>
</dbReference>
<reference evidence="11" key="1">
    <citation type="submission" date="2023-07" db="EMBL/GenBank/DDBJ databases">
        <title>Genomic Encyclopedia of Type Strains, Phase IV (KMG-IV): sequencing the most valuable type-strain genomes for metagenomic binning, comparative biology and taxonomic classification.</title>
        <authorList>
            <person name="Goeker M."/>
        </authorList>
    </citation>
    <scope>NUCLEOTIDE SEQUENCE</scope>
    <source>
        <strain evidence="11">DSM 21202</strain>
    </source>
</reference>
<evidence type="ECO:0000256" key="1">
    <source>
        <dbReference type="ARBA" id="ARBA00004429"/>
    </source>
</evidence>
<dbReference type="PRINTS" id="PR00260">
    <property type="entry name" value="CHEMTRNSDUCR"/>
</dbReference>
<dbReference type="SMART" id="SM00283">
    <property type="entry name" value="MA"/>
    <property type="match status" value="1"/>
</dbReference>
<evidence type="ECO:0000256" key="4">
    <source>
        <dbReference type="ARBA" id="ARBA00029447"/>
    </source>
</evidence>
<comment type="caution">
    <text evidence="11">The sequence shown here is derived from an EMBL/GenBank/DDBJ whole genome shotgun (WGS) entry which is preliminary data.</text>
</comment>
<sequence>MKIIGKLSVIVGVLGLATVSVTGISLYAMSKLEERSEALATAAHRVDLLEQINRHLTEAVLDSRSIFISSDAENARRYSAGIVEALDQIETDLSSLNSLVQPEDRALFDALRSEMADYREFRVETARLATEVGAFAASAQSNNEETTAREAALQEQVEAYAAETRADMDALRAAQATFAARMDTLVVVTAVVGLLLAVALAMIIGTRLMSRPLVRASRTLSEMADGKLNLAFEPRQSKDEIGDIWIATGKLLDELKSADRMRTEQAALKERTEAEKRAAMHALADQFDVEVSSIVRTVQDAVSNLEQNAGTMSASADATSRQSATVASAADQATTNVQTVATAAEELAASVREISQQVAMAAEIATEASGEATGAADLARGLSASAQRIGDVVKLITDIAAQTNLLALNATIEAARAGEAGKGFAVVAMEVKTLAEQTSKATGEITAQISEVQAATSEVVKAIETISDTISRVDDISTAIASSVEEQGAATGEIAQNAQQAAQGTQNVSSNIVSVSSAASDTGRVSTEIVHAASDLSRQAGNLRTQVDAFI</sequence>
<dbReference type="GO" id="GO:0006935">
    <property type="term" value="P:chemotaxis"/>
    <property type="evidence" value="ECO:0007669"/>
    <property type="project" value="InterPro"/>
</dbReference>
<evidence type="ECO:0000256" key="7">
    <source>
        <dbReference type="SAM" id="Phobius"/>
    </source>
</evidence>
<dbReference type="Pfam" id="PF00015">
    <property type="entry name" value="MCPsignal"/>
    <property type="match status" value="1"/>
</dbReference>
<dbReference type="Pfam" id="PF12729">
    <property type="entry name" value="4HB_MCP_1"/>
    <property type="match status" value="1"/>
</dbReference>
<dbReference type="Proteomes" id="UP001229244">
    <property type="component" value="Unassembled WGS sequence"/>
</dbReference>
<dbReference type="EMBL" id="JAUSUL010000006">
    <property type="protein sequence ID" value="MDQ0317566.1"/>
    <property type="molecule type" value="Genomic_DNA"/>
</dbReference>
<evidence type="ECO:0000313" key="11">
    <source>
        <dbReference type="EMBL" id="MDQ0317566.1"/>
    </source>
</evidence>
<dbReference type="PROSITE" id="PS50111">
    <property type="entry name" value="CHEMOTAXIS_TRANSDUC_2"/>
    <property type="match status" value="1"/>
</dbReference>
<dbReference type="PROSITE" id="PS50192">
    <property type="entry name" value="T_SNARE"/>
    <property type="match status" value="1"/>
</dbReference>
<feature type="domain" description="T-SNARE coiled-coil homology" evidence="9">
    <location>
        <begin position="453"/>
        <end position="515"/>
    </location>
</feature>
<dbReference type="PANTHER" id="PTHR32089:SF112">
    <property type="entry name" value="LYSOZYME-LIKE PROTEIN-RELATED"/>
    <property type="match status" value="1"/>
</dbReference>
<dbReference type="GO" id="GO:0004888">
    <property type="term" value="F:transmembrane signaling receptor activity"/>
    <property type="evidence" value="ECO:0007669"/>
    <property type="project" value="InterPro"/>
</dbReference>
<dbReference type="InterPro" id="IPR024478">
    <property type="entry name" value="HlyB_4HB_MCP"/>
</dbReference>
<feature type="transmembrane region" description="Helical" evidence="7">
    <location>
        <begin position="185"/>
        <end position="205"/>
    </location>
</feature>
<gene>
    <name evidence="11" type="ORF">J2S73_004052</name>
</gene>
<dbReference type="RefSeq" id="WP_306887490.1">
    <property type="nucleotide sequence ID" value="NZ_JAUSUL010000006.1"/>
</dbReference>
<evidence type="ECO:0000313" key="12">
    <source>
        <dbReference type="Proteomes" id="UP001229244"/>
    </source>
</evidence>
<dbReference type="InterPro" id="IPR003660">
    <property type="entry name" value="HAMP_dom"/>
</dbReference>
<dbReference type="Gene3D" id="6.10.340.10">
    <property type="match status" value="1"/>
</dbReference>
<evidence type="ECO:0000259" key="8">
    <source>
        <dbReference type="PROSITE" id="PS50111"/>
    </source>
</evidence>
<keyword evidence="7" id="KW-1133">Transmembrane helix</keyword>
<evidence type="ECO:0000256" key="5">
    <source>
        <dbReference type="PROSITE-ProRule" id="PRU00284"/>
    </source>
</evidence>
<dbReference type="InterPro" id="IPR004089">
    <property type="entry name" value="MCPsignal_dom"/>
</dbReference>
<dbReference type="PANTHER" id="PTHR32089">
    <property type="entry name" value="METHYL-ACCEPTING CHEMOTAXIS PROTEIN MCPB"/>
    <property type="match status" value="1"/>
</dbReference>
<proteinExistence type="inferred from homology"/>
<dbReference type="InterPro" id="IPR004090">
    <property type="entry name" value="Chemotax_Me-accpt_rcpt"/>
</dbReference>
<dbReference type="GO" id="GO:0005886">
    <property type="term" value="C:plasma membrane"/>
    <property type="evidence" value="ECO:0007669"/>
    <property type="project" value="UniProtKB-SubCell"/>
</dbReference>
<keyword evidence="12" id="KW-1185">Reference proteome</keyword>
<evidence type="ECO:0000259" key="9">
    <source>
        <dbReference type="PROSITE" id="PS50192"/>
    </source>
</evidence>
<evidence type="ECO:0000256" key="6">
    <source>
        <dbReference type="SAM" id="Coils"/>
    </source>
</evidence>
<protein>
    <submittedName>
        <fullName evidence="11">Methyl-accepting chemotaxis protein</fullName>
    </submittedName>
</protein>
<dbReference type="SUPFAM" id="SSF58104">
    <property type="entry name" value="Methyl-accepting chemotaxis protein (MCP) signaling domain"/>
    <property type="match status" value="1"/>
</dbReference>
<evidence type="ECO:0000256" key="2">
    <source>
        <dbReference type="ARBA" id="ARBA00022519"/>
    </source>
</evidence>
<keyword evidence="7" id="KW-0812">Transmembrane</keyword>
<keyword evidence="7" id="KW-0472">Membrane</keyword>
<name>A0AAE3VSZ8_9HYPH</name>
<organism evidence="11 12">
    <name type="scientific">Amorphus orientalis</name>
    <dbReference type="NCBI Taxonomy" id="649198"/>
    <lineage>
        <taxon>Bacteria</taxon>
        <taxon>Pseudomonadati</taxon>
        <taxon>Pseudomonadota</taxon>
        <taxon>Alphaproteobacteria</taxon>
        <taxon>Hyphomicrobiales</taxon>
        <taxon>Amorphaceae</taxon>
        <taxon>Amorphus</taxon>
    </lineage>
</organism>
<dbReference type="SUPFAM" id="SSF158472">
    <property type="entry name" value="HAMP domain-like"/>
    <property type="match status" value="1"/>
</dbReference>
<accession>A0AAE3VSZ8</accession>
<comment type="subcellular location">
    <subcellularLocation>
        <location evidence="1">Cell inner membrane</location>
        <topology evidence="1">Multi-pass membrane protein</topology>
    </subcellularLocation>
</comment>
<keyword evidence="3 5" id="KW-0807">Transducer</keyword>
<feature type="non-terminal residue" evidence="11">
    <location>
        <position position="551"/>
    </location>
</feature>
<keyword evidence="2" id="KW-0997">Cell inner membrane</keyword>
<dbReference type="AlphaFoldDB" id="A0AAE3VSZ8"/>
<dbReference type="Gene3D" id="1.10.287.950">
    <property type="entry name" value="Methyl-accepting chemotaxis protein"/>
    <property type="match status" value="1"/>
</dbReference>
<comment type="similarity">
    <text evidence="4">Belongs to the methyl-accepting chemotaxis (MCP) protein family.</text>
</comment>
<keyword evidence="2" id="KW-1003">Cell membrane</keyword>
<feature type="domain" description="HAMP" evidence="10">
    <location>
        <begin position="207"/>
        <end position="260"/>
    </location>
</feature>
<feature type="coiled-coil region" evidence="6">
    <location>
        <begin position="136"/>
        <end position="163"/>
    </location>
</feature>
<evidence type="ECO:0000256" key="3">
    <source>
        <dbReference type="ARBA" id="ARBA00023224"/>
    </source>
</evidence>
<dbReference type="GO" id="GO:0007165">
    <property type="term" value="P:signal transduction"/>
    <property type="evidence" value="ECO:0007669"/>
    <property type="project" value="UniProtKB-KW"/>
</dbReference>